<name>A0A1H1MD16_9ACTN</name>
<dbReference type="Proteomes" id="UP000199480">
    <property type="component" value="Chromosome I"/>
</dbReference>
<evidence type="ECO:0000313" key="1">
    <source>
        <dbReference type="EMBL" id="SDR84693.1"/>
    </source>
</evidence>
<organism evidence="1 2">
    <name type="scientific">Parafannyhessea umbonata</name>
    <dbReference type="NCBI Taxonomy" id="604330"/>
    <lineage>
        <taxon>Bacteria</taxon>
        <taxon>Bacillati</taxon>
        <taxon>Actinomycetota</taxon>
        <taxon>Coriobacteriia</taxon>
        <taxon>Coriobacteriales</taxon>
        <taxon>Atopobiaceae</taxon>
        <taxon>Parafannyhessea</taxon>
    </lineage>
</organism>
<protein>
    <submittedName>
        <fullName evidence="1">Uncharacterized protein</fullName>
    </submittedName>
</protein>
<gene>
    <name evidence="1" type="ORF">SAMN04489857_1386</name>
</gene>
<dbReference type="AlphaFoldDB" id="A0A1H1MD16"/>
<sequence>MAQDAYEYDATICEAQGKGGAYVHVVVTERE</sequence>
<reference evidence="2" key="1">
    <citation type="submission" date="2016-10" db="EMBL/GenBank/DDBJ databases">
        <authorList>
            <person name="Varghese N."/>
            <person name="Submissions S."/>
        </authorList>
    </citation>
    <scope>NUCLEOTIDE SEQUENCE [LARGE SCALE GENOMIC DNA]</scope>
    <source>
        <strain evidence="2">DSM 22620</strain>
    </source>
</reference>
<accession>A0A1H1MD16</accession>
<dbReference type="EMBL" id="LT629759">
    <property type="protein sequence ID" value="SDR84693.1"/>
    <property type="molecule type" value="Genomic_DNA"/>
</dbReference>
<proteinExistence type="predicted"/>
<evidence type="ECO:0000313" key="2">
    <source>
        <dbReference type="Proteomes" id="UP000199480"/>
    </source>
</evidence>